<sequence length="497" mass="54188">MSPQPSAHPPASPRSDEPALAALGVLVDRSVVEIAEAARDARTFDRETVRAVSDLWDNAVLPLFRAATGRPGPERERRARAALEWTARLRPTRWDWMVEQAALCGHRLDALVPPPPVYFDRPYRDYRGKIRPAYSRWTPQALADLADDYALGAAALRHVRIEREGARLCGFLTLEPARSYDPGASAPGGPPTLDVHLEDLTWVDVDSDSAHGVRLDFDADGVVVGLGNGGALRARSASLRLDDGSWHLSGAGRRADARTPPRGDGPRPAQPPQEGSVEGSAWGAATFLGRAMLTIRRVRYPGEVARVPVDAYCRALEGAGRDVLAAGALRPRRSEAAFRALTAEWLRRGGTDLAADWRMLLRGVPDAGELARGVREELLARGEAPRAPVTPREVTELPERAALRMVSYTAEHTDGRVRREASAMMHLAVPGQDRDGPWRMRVLTATDPVRLQVRTPAFDGTGRVRVDRDGGGRETLAVDGDALCLDARAWVQETPPR</sequence>
<comment type="caution">
    <text evidence="2">The sequence shown here is derived from an EMBL/GenBank/DDBJ whole genome shotgun (WGS) entry which is preliminary data.</text>
</comment>
<accession>A0A7X6RR44</accession>
<reference evidence="2 3" key="1">
    <citation type="submission" date="2020-04" db="EMBL/GenBank/DDBJ databases">
        <title>MicrobeNet Type strains.</title>
        <authorList>
            <person name="Nicholson A.C."/>
        </authorList>
    </citation>
    <scope>NUCLEOTIDE SEQUENCE [LARGE SCALE GENOMIC DNA]</scope>
    <source>
        <strain evidence="2 3">ATCC 23612</strain>
    </source>
</reference>
<feature type="compositionally biased region" description="Basic and acidic residues" evidence="1">
    <location>
        <begin position="253"/>
        <end position="265"/>
    </location>
</feature>
<dbReference type="Proteomes" id="UP000553209">
    <property type="component" value="Unassembled WGS sequence"/>
</dbReference>
<name>A0A7X6RR44_9ACTN</name>
<evidence type="ECO:0000313" key="3">
    <source>
        <dbReference type="Proteomes" id="UP000553209"/>
    </source>
</evidence>
<dbReference type="EMBL" id="JAAXPG010000012">
    <property type="protein sequence ID" value="NKY98846.1"/>
    <property type="molecule type" value="Genomic_DNA"/>
</dbReference>
<dbReference type="RefSeq" id="WP_061078773.1">
    <property type="nucleotide sequence ID" value="NZ_JAAXPG010000012.1"/>
</dbReference>
<organism evidence="2 3">
    <name type="scientific">Nocardiopsis alborubida</name>
    <dbReference type="NCBI Taxonomy" id="146802"/>
    <lineage>
        <taxon>Bacteria</taxon>
        <taxon>Bacillati</taxon>
        <taxon>Actinomycetota</taxon>
        <taxon>Actinomycetes</taxon>
        <taxon>Streptosporangiales</taxon>
        <taxon>Nocardiopsidaceae</taxon>
        <taxon>Nocardiopsis</taxon>
    </lineage>
</organism>
<gene>
    <name evidence="2" type="ORF">HGB44_14420</name>
</gene>
<evidence type="ECO:0000256" key="1">
    <source>
        <dbReference type="SAM" id="MobiDB-lite"/>
    </source>
</evidence>
<dbReference type="AlphaFoldDB" id="A0A7X6RR44"/>
<feature type="region of interest" description="Disordered" evidence="1">
    <location>
        <begin position="250"/>
        <end position="279"/>
    </location>
</feature>
<evidence type="ECO:0000313" key="2">
    <source>
        <dbReference type="EMBL" id="NKY98846.1"/>
    </source>
</evidence>
<proteinExistence type="predicted"/>
<keyword evidence="3" id="KW-1185">Reference proteome</keyword>
<protein>
    <submittedName>
        <fullName evidence="2">Uncharacterized protein</fullName>
    </submittedName>
</protein>